<name>A0ACC1RQ50_9APHY</name>
<dbReference type="EMBL" id="JANHOG010002510">
    <property type="protein sequence ID" value="KAJ3522697.1"/>
    <property type="molecule type" value="Genomic_DNA"/>
</dbReference>
<comment type="caution">
    <text evidence="1">The sequence shown here is derived from an EMBL/GenBank/DDBJ whole genome shotgun (WGS) entry which is preliminary data.</text>
</comment>
<accession>A0ACC1RQ50</accession>
<evidence type="ECO:0000313" key="2">
    <source>
        <dbReference type="Proteomes" id="UP001148662"/>
    </source>
</evidence>
<dbReference type="Proteomes" id="UP001148662">
    <property type="component" value="Unassembled WGS sequence"/>
</dbReference>
<evidence type="ECO:0000313" key="1">
    <source>
        <dbReference type="EMBL" id="KAJ3522697.1"/>
    </source>
</evidence>
<sequence>MCHDGNGASFSSRYLNGQFANLWENAIECIRQCGATPDWQSEHYEKDAYTRALAQYHFFGKRSVRTINSTDDLLFHAAFGKPELKFICNHEAVLYLTIERGQLNLDYGKATAAEYQLDSAQTVNIENLQLAFRFPFSLNEIKGRDANKSSKHLIQLLVLDLASAKLALLRPDSGLNGAAKAALLFYMRKYLEFLQSGGYHTLYDLPDFEGKFKTKVDYSLHYQPIDLEILCAGVSVHGTNLQEVNTFLHRQWLIAASTDSPEDPLSICLAELNSSWLADAGAATKFHIRFGPPTATALCQNELLVCFDVEDIAFFDNDKSNADVAPTVYHNWKLAFVMDVLQETEDGKAVLRLDFQSVYLLTSPISP</sequence>
<reference evidence="1" key="1">
    <citation type="submission" date="2022-07" db="EMBL/GenBank/DDBJ databases">
        <title>Genome Sequence of Phlebia brevispora.</title>
        <authorList>
            <person name="Buettner E."/>
        </authorList>
    </citation>
    <scope>NUCLEOTIDE SEQUENCE</scope>
    <source>
        <strain evidence="1">MPL23</strain>
    </source>
</reference>
<protein>
    <submittedName>
        <fullName evidence="1">Uncharacterized protein</fullName>
    </submittedName>
</protein>
<organism evidence="1 2">
    <name type="scientific">Phlebia brevispora</name>
    <dbReference type="NCBI Taxonomy" id="194682"/>
    <lineage>
        <taxon>Eukaryota</taxon>
        <taxon>Fungi</taxon>
        <taxon>Dikarya</taxon>
        <taxon>Basidiomycota</taxon>
        <taxon>Agaricomycotina</taxon>
        <taxon>Agaricomycetes</taxon>
        <taxon>Polyporales</taxon>
        <taxon>Meruliaceae</taxon>
        <taxon>Phlebia</taxon>
    </lineage>
</organism>
<gene>
    <name evidence="1" type="ORF">NM688_g8838</name>
</gene>
<keyword evidence="2" id="KW-1185">Reference proteome</keyword>
<proteinExistence type="predicted"/>